<reference evidence="2" key="1">
    <citation type="submission" date="2015-07" db="EMBL/GenBank/DDBJ databases">
        <title>Adaptation to a free-living lifestyle via gene acquisitions in the diplomonad Trepomonas sp. PC1.</title>
        <authorList>
            <person name="Xu F."/>
            <person name="Jerlstrom-Hultqvist J."/>
            <person name="Kolisko M."/>
            <person name="Simpson A.G.B."/>
            <person name="Roger A.J."/>
            <person name="Svard S.G."/>
            <person name="Andersson J.O."/>
        </authorList>
    </citation>
    <scope>NUCLEOTIDE SEQUENCE</scope>
    <source>
        <strain evidence="2">PC1</strain>
    </source>
</reference>
<dbReference type="EMBL" id="GDID01000602">
    <property type="protein sequence ID" value="JAP96004.1"/>
    <property type="molecule type" value="Transcribed_RNA"/>
</dbReference>
<gene>
    <name evidence="2" type="ORF">TPC1_10810</name>
</gene>
<keyword evidence="1" id="KW-0175">Coiled coil</keyword>
<feature type="non-terminal residue" evidence="2">
    <location>
        <position position="147"/>
    </location>
</feature>
<protein>
    <submittedName>
        <fullName evidence="2">Uncharacterized protein</fullName>
    </submittedName>
</protein>
<dbReference type="AlphaFoldDB" id="A0A146KJI3"/>
<accession>A0A146KJI3</accession>
<proteinExistence type="predicted"/>
<evidence type="ECO:0000313" key="2">
    <source>
        <dbReference type="EMBL" id="JAP96004.1"/>
    </source>
</evidence>
<sequence length="147" mass="17469">MSQNPNSTTMNAENANFLQMKYVRQSSLEDIYNIAEGLKMDMTGKYPNLTPSERVAHEFVRDVQSIIGYLKNQNDEHKEQQQQGVDRNAWVKYFPLNSELDLSPFQVEDIISKRLKEIEQLEIELYRLRRKKNRLLQEDVKMRDEED</sequence>
<feature type="coiled-coil region" evidence="1">
    <location>
        <begin position="111"/>
        <end position="138"/>
    </location>
</feature>
<organism evidence="2">
    <name type="scientific">Trepomonas sp. PC1</name>
    <dbReference type="NCBI Taxonomy" id="1076344"/>
    <lineage>
        <taxon>Eukaryota</taxon>
        <taxon>Metamonada</taxon>
        <taxon>Diplomonadida</taxon>
        <taxon>Hexamitidae</taxon>
        <taxon>Hexamitinae</taxon>
        <taxon>Trepomonas</taxon>
    </lineage>
</organism>
<name>A0A146KJI3_9EUKA</name>
<evidence type="ECO:0000256" key="1">
    <source>
        <dbReference type="SAM" id="Coils"/>
    </source>
</evidence>